<dbReference type="Proteomes" id="UP000054560">
    <property type="component" value="Unassembled WGS sequence"/>
</dbReference>
<evidence type="ECO:0000313" key="1">
    <source>
        <dbReference type="EMBL" id="KNC76277.1"/>
    </source>
</evidence>
<dbReference type="AlphaFoldDB" id="A0A0L0FHM2"/>
<organism evidence="1 2">
    <name type="scientific">Sphaeroforma arctica JP610</name>
    <dbReference type="NCBI Taxonomy" id="667725"/>
    <lineage>
        <taxon>Eukaryota</taxon>
        <taxon>Ichthyosporea</taxon>
        <taxon>Ichthyophonida</taxon>
        <taxon>Sphaeroforma</taxon>
    </lineage>
</organism>
<gene>
    <name evidence="1" type="ORF">SARC_11215</name>
</gene>
<dbReference type="RefSeq" id="XP_014150179.1">
    <property type="nucleotide sequence ID" value="XM_014294704.1"/>
</dbReference>
<proteinExistence type="predicted"/>
<evidence type="ECO:0000313" key="2">
    <source>
        <dbReference type="Proteomes" id="UP000054560"/>
    </source>
</evidence>
<protein>
    <submittedName>
        <fullName evidence="1">Uncharacterized protein</fullName>
    </submittedName>
</protein>
<accession>A0A0L0FHM2</accession>
<dbReference type="EMBL" id="KQ243171">
    <property type="protein sequence ID" value="KNC76277.1"/>
    <property type="molecule type" value="Genomic_DNA"/>
</dbReference>
<feature type="non-terminal residue" evidence="1">
    <location>
        <position position="51"/>
    </location>
</feature>
<reference evidence="1 2" key="1">
    <citation type="submission" date="2011-02" db="EMBL/GenBank/DDBJ databases">
        <title>The Genome Sequence of Sphaeroforma arctica JP610.</title>
        <authorList>
            <consortium name="The Broad Institute Genome Sequencing Platform"/>
            <person name="Russ C."/>
            <person name="Cuomo C."/>
            <person name="Young S.K."/>
            <person name="Zeng Q."/>
            <person name="Gargeya S."/>
            <person name="Alvarado L."/>
            <person name="Berlin A."/>
            <person name="Chapman S.B."/>
            <person name="Chen Z."/>
            <person name="Freedman E."/>
            <person name="Gellesch M."/>
            <person name="Goldberg J."/>
            <person name="Griggs A."/>
            <person name="Gujja S."/>
            <person name="Heilman E."/>
            <person name="Heiman D."/>
            <person name="Howarth C."/>
            <person name="Mehta T."/>
            <person name="Neiman D."/>
            <person name="Pearson M."/>
            <person name="Roberts A."/>
            <person name="Saif S."/>
            <person name="Shea T."/>
            <person name="Shenoy N."/>
            <person name="Sisk P."/>
            <person name="Stolte C."/>
            <person name="Sykes S."/>
            <person name="White J."/>
            <person name="Yandava C."/>
            <person name="Burger G."/>
            <person name="Gray M.W."/>
            <person name="Holland P.W.H."/>
            <person name="King N."/>
            <person name="Lang F.B.F."/>
            <person name="Roger A.J."/>
            <person name="Ruiz-Trillo I."/>
            <person name="Haas B."/>
            <person name="Nusbaum C."/>
            <person name="Birren B."/>
        </authorList>
    </citation>
    <scope>NUCLEOTIDE SEQUENCE [LARGE SCALE GENOMIC DNA]</scope>
    <source>
        <strain evidence="1 2">JP610</strain>
    </source>
</reference>
<name>A0A0L0FHM2_9EUKA</name>
<dbReference type="GeneID" id="25911719"/>
<sequence length="51" mass="5464">MEGYTSAAESFKNGITEPVAEVISEEDVNMYQIVSGIVNRSLTKVIAEATA</sequence>
<keyword evidence="2" id="KW-1185">Reference proteome</keyword>